<dbReference type="Gene3D" id="1.10.10.10">
    <property type="entry name" value="Winged helix-like DNA-binding domain superfamily/Winged helix DNA-binding domain"/>
    <property type="match status" value="1"/>
</dbReference>
<dbReference type="RefSeq" id="WP_344783449.1">
    <property type="nucleotide sequence ID" value="NZ_BAABAF010000007.1"/>
</dbReference>
<evidence type="ECO:0000313" key="7">
    <source>
        <dbReference type="Proteomes" id="UP001500540"/>
    </source>
</evidence>
<dbReference type="PANTHER" id="PTHR30126">
    <property type="entry name" value="HTH-TYPE TRANSCRIPTIONAL REGULATOR"/>
    <property type="match status" value="1"/>
</dbReference>
<feature type="domain" description="HTH lysR-type" evidence="5">
    <location>
        <begin position="1"/>
        <end position="60"/>
    </location>
</feature>
<gene>
    <name evidence="6" type="ORF">GCM10022240_21650</name>
</gene>
<dbReference type="PRINTS" id="PR00039">
    <property type="entry name" value="HTHLYSR"/>
</dbReference>
<keyword evidence="3" id="KW-0238">DNA-binding</keyword>
<evidence type="ECO:0000256" key="2">
    <source>
        <dbReference type="ARBA" id="ARBA00023015"/>
    </source>
</evidence>
<reference evidence="7" key="1">
    <citation type="journal article" date="2019" name="Int. J. Syst. Evol. Microbiol.">
        <title>The Global Catalogue of Microorganisms (GCM) 10K type strain sequencing project: providing services to taxonomists for standard genome sequencing and annotation.</title>
        <authorList>
            <consortium name="The Broad Institute Genomics Platform"/>
            <consortium name="The Broad Institute Genome Sequencing Center for Infectious Disease"/>
            <person name="Wu L."/>
            <person name="Ma J."/>
        </authorList>
    </citation>
    <scope>NUCLEOTIDE SEQUENCE [LARGE SCALE GENOMIC DNA]</scope>
    <source>
        <strain evidence="7">JCM 16950</strain>
    </source>
</reference>
<accession>A0ABP7GSI0</accession>
<evidence type="ECO:0000256" key="1">
    <source>
        <dbReference type="ARBA" id="ARBA00009437"/>
    </source>
</evidence>
<dbReference type="InterPro" id="IPR005119">
    <property type="entry name" value="LysR_subst-bd"/>
</dbReference>
<dbReference type="Proteomes" id="UP001500540">
    <property type="component" value="Unassembled WGS sequence"/>
</dbReference>
<comment type="caution">
    <text evidence="6">The sequence shown here is derived from an EMBL/GenBank/DDBJ whole genome shotgun (WGS) entry which is preliminary data.</text>
</comment>
<dbReference type="SUPFAM" id="SSF53850">
    <property type="entry name" value="Periplasmic binding protein-like II"/>
    <property type="match status" value="1"/>
</dbReference>
<organism evidence="6 7">
    <name type="scientific">Microbacterium kribbense</name>
    <dbReference type="NCBI Taxonomy" id="433645"/>
    <lineage>
        <taxon>Bacteria</taxon>
        <taxon>Bacillati</taxon>
        <taxon>Actinomycetota</taxon>
        <taxon>Actinomycetes</taxon>
        <taxon>Micrococcales</taxon>
        <taxon>Microbacteriaceae</taxon>
        <taxon>Microbacterium</taxon>
    </lineage>
</organism>
<dbReference type="InterPro" id="IPR036390">
    <property type="entry name" value="WH_DNA-bd_sf"/>
</dbReference>
<sequence length="297" mass="31995">MTFDGFRLAVFVAVVDRQGYSAAARSLHLSQSTVSHHIAELQKEAGAALLSYRQGRIRLTPAGHEVYRSARIMLGEQESLERAIDNLREGKAVPLRVGASLAFEQPYFIHQFVAPFLSAHPDTMLSLQFGHSGTTAQAVLDHGLDLAYVLNWQLPAEAVFEPLGSAEFTFFAAPDHPLAAQSSVSPEEVSAAGLITAPTTAVETTFYRDILRRSGVSEHGSVLEISGLQPRMLAAEAGLGVVGTFVPAYAVLTGRLVRLTLDRPAGRAEIGLVQRADDEASQAQLTLAEQLRALDHS</sequence>
<proteinExistence type="inferred from homology"/>
<dbReference type="InterPro" id="IPR000847">
    <property type="entry name" value="LysR_HTH_N"/>
</dbReference>
<dbReference type="PANTHER" id="PTHR30126:SF40">
    <property type="entry name" value="HTH-TYPE TRANSCRIPTIONAL REGULATOR GLTR"/>
    <property type="match status" value="1"/>
</dbReference>
<dbReference type="SUPFAM" id="SSF46785">
    <property type="entry name" value="Winged helix' DNA-binding domain"/>
    <property type="match status" value="1"/>
</dbReference>
<dbReference type="PROSITE" id="PS50931">
    <property type="entry name" value="HTH_LYSR"/>
    <property type="match status" value="1"/>
</dbReference>
<keyword evidence="7" id="KW-1185">Reference proteome</keyword>
<keyword evidence="4" id="KW-0804">Transcription</keyword>
<keyword evidence="2" id="KW-0805">Transcription regulation</keyword>
<dbReference type="InterPro" id="IPR036388">
    <property type="entry name" value="WH-like_DNA-bd_sf"/>
</dbReference>
<dbReference type="Pfam" id="PF03466">
    <property type="entry name" value="LysR_substrate"/>
    <property type="match status" value="1"/>
</dbReference>
<comment type="similarity">
    <text evidence="1">Belongs to the LysR transcriptional regulatory family.</text>
</comment>
<evidence type="ECO:0000259" key="5">
    <source>
        <dbReference type="PROSITE" id="PS50931"/>
    </source>
</evidence>
<dbReference type="EMBL" id="BAABAF010000007">
    <property type="protein sequence ID" value="GAA3768903.1"/>
    <property type="molecule type" value="Genomic_DNA"/>
</dbReference>
<evidence type="ECO:0000256" key="3">
    <source>
        <dbReference type="ARBA" id="ARBA00023125"/>
    </source>
</evidence>
<name>A0ABP7GSI0_9MICO</name>
<evidence type="ECO:0000313" key="6">
    <source>
        <dbReference type="EMBL" id="GAA3768903.1"/>
    </source>
</evidence>
<dbReference type="CDD" id="cd05466">
    <property type="entry name" value="PBP2_LTTR_substrate"/>
    <property type="match status" value="1"/>
</dbReference>
<protein>
    <submittedName>
        <fullName evidence="6">Selenium metabolism-associated LysR family transcriptional regulator</fullName>
    </submittedName>
</protein>
<evidence type="ECO:0000256" key="4">
    <source>
        <dbReference type="ARBA" id="ARBA00023163"/>
    </source>
</evidence>
<dbReference type="Pfam" id="PF00126">
    <property type="entry name" value="HTH_1"/>
    <property type="match status" value="1"/>
</dbReference>
<dbReference type="Gene3D" id="3.40.190.10">
    <property type="entry name" value="Periplasmic binding protein-like II"/>
    <property type="match status" value="2"/>
</dbReference>